<dbReference type="STRING" id="763406.A0A1E3NPT5"/>
<dbReference type="GeneID" id="30177699"/>
<sequence length="382" mass="42723">MEKPSAEDWMAGVDDDVHVSSLSIPGTHNSGACFRLSAPSVRCQGASIEEQLAHGVRYLDLRVSKDYMSRGERVDDLIIVHGKLPVRLSGTYKFKSVLEDVHCFLRKHPTETVLISLKFENTMLNWNGDSDEFAKVLFQRYIAHSRDRWYLSDKIPTLKYCRGKAVLLRRFPVLENGVYKRFGIPCTWNSSSPIYNDPHVCVQDYFEVKTPADLDKKSKLIKSMMAKAQDHHHHRRRQHPPHQPDSIGGSDSSAAAASSSLFSSSSESSSTLSSSPPCLTSPSCTSSAMVPSGSSSSSAAKNAKRRKDSTASAEPWAPKLFINFCSGASVFSKQFWPSNVEKMLRKHNLDKHYGKGCGIVVLDFAERDDWKLVDKLFRVNFT</sequence>
<dbReference type="SMART" id="SM00148">
    <property type="entry name" value="PLCXc"/>
    <property type="match status" value="1"/>
</dbReference>
<dbReference type="SUPFAM" id="SSF51695">
    <property type="entry name" value="PLC-like phosphodiesterases"/>
    <property type="match status" value="1"/>
</dbReference>
<feature type="domain" description="Phosphatidylinositol-specific phospholipase C X" evidence="2">
    <location>
        <begin position="13"/>
        <end position="170"/>
    </location>
</feature>
<dbReference type="PROSITE" id="PS50007">
    <property type="entry name" value="PIPLC_X_DOMAIN"/>
    <property type="match status" value="1"/>
</dbReference>
<reference evidence="3 4" key="1">
    <citation type="journal article" date="2016" name="Proc. Natl. Acad. Sci. U.S.A.">
        <title>Comparative genomics of biotechnologically important yeasts.</title>
        <authorList>
            <person name="Riley R."/>
            <person name="Haridas S."/>
            <person name="Wolfe K.H."/>
            <person name="Lopes M.R."/>
            <person name="Hittinger C.T."/>
            <person name="Goeker M."/>
            <person name="Salamov A.A."/>
            <person name="Wisecaver J.H."/>
            <person name="Long T.M."/>
            <person name="Calvey C.H."/>
            <person name="Aerts A.L."/>
            <person name="Barry K.W."/>
            <person name="Choi C."/>
            <person name="Clum A."/>
            <person name="Coughlan A.Y."/>
            <person name="Deshpande S."/>
            <person name="Douglass A.P."/>
            <person name="Hanson S.J."/>
            <person name="Klenk H.-P."/>
            <person name="LaButti K.M."/>
            <person name="Lapidus A."/>
            <person name="Lindquist E.A."/>
            <person name="Lipzen A.M."/>
            <person name="Meier-Kolthoff J.P."/>
            <person name="Ohm R.A."/>
            <person name="Otillar R.P."/>
            <person name="Pangilinan J.L."/>
            <person name="Peng Y."/>
            <person name="Rokas A."/>
            <person name="Rosa C.A."/>
            <person name="Scheuner C."/>
            <person name="Sibirny A.A."/>
            <person name="Slot J.C."/>
            <person name="Stielow J.B."/>
            <person name="Sun H."/>
            <person name="Kurtzman C.P."/>
            <person name="Blackwell M."/>
            <person name="Grigoriev I.V."/>
            <person name="Jeffries T.W."/>
        </authorList>
    </citation>
    <scope>NUCLEOTIDE SEQUENCE [LARGE SCALE GENOMIC DNA]</scope>
    <source>
        <strain evidence="3 4">NRRL Y-2026</strain>
    </source>
</reference>
<proteinExistence type="predicted"/>
<dbReference type="Proteomes" id="UP000094455">
    <property type="component" value="Unassembled WGS sequence"/>
</dbReference>
<dbReference type="GO" id="GO:0008081">
    <property type="term" value="F:phosphoric diester hydrolase activity"/>
    <property type="evidence" value="ECO:0007669"/>
    <property type="project" value="InterPro"/>
</dbReference>
<evidence type="ECO:0000313" key="3">
    <source>
        <dbReference type="EMBL" id="ODQ48052.1"/>
    </source>
</evidence>
<dbReference type="InterPro" id="IPR017946">
    <property type="entry name" value="PLC-like_Pdiesterase_TIM-brl"/>
</dbReference>
<dbReference type="InterPro" id="IPR000909">
    <property type="entry name" value="PLipase_C_PInositol-sp_X_dom"/>
</dbReference>
<name>A0A1E3NPT5_9ASCO</name>
<feature type="compositionally biased region" description="Basic residues" evidence="1">
    <location>
        <begin position="230"/>
        <end position="240"/>
    </location>
</feature>
<dbReference type="Pfam" id="PF00388">
    <property type="entry name" value="PI-PLC-X"/>
    <property type="match status" value="1"/>
</dbReference>
<evidence type="ECO:0000259" key="2">
    <source>
        <dbReference type="SMART" id="SM00148"/>
    </source>
</evidence>
<feature type="region of interest" description="Disordered" evidence="1">
    <location>
        <begin position="225"/>
        <end position="255"/>
    </location>
</feature>
<feature type="region of interest" description="Disordered" evidence="1">
    <location>
        <begin position="285"/>
        <end position="311"/>
    </location>
</feature>
<evidence type="ECO:0000313" key="4">
    <source>
        <dbReference type="Proteomes" id="UP000094455"/>
    </source>
</evidence>
<keyword evidence="4" id="KW-1185">Reference proteome</keyword>
<dbReference type="EMBL" id="KV454002">
    <property type="protein sequence ID" value="ODQ48052.1"/>
    <property type="molecule type" value="Genomic_DNA"/>
</dbReference>
<dbReference type="GO" id="GO:0006629">
    <property type="term" value="P:lipid metabolic process"/>
    <property type="evidence" value="ECO:0007669"/>
    <property type="project" value="InterPro"/>
</dbReference>
<protein>
    <recommendedName>
        <fullName evidence="2">Phosphatidylinositol-specific phospholipase C X domain-containing protein</fullName>
    </recommendedName>
</protein>
<dbReference type="Gene3D" id="3.20.20.190">
    <property type="entry name" value="Phosphatidylinositol (PI) phosphodiesterase"/>
    <property type="match status" value="1"/>
</dbReference>
<dbReference type="InterPro" id="IPR051057">
    <property type="entry name" value="PI-PLC_domain"/>
</dbReference>
<dbReference type="RefSeq" id="XP_019019165.1">
    <property type="nucleotide sequence ID" value="XM_019161012.1"/>
</dbReference>
<dbReference type="CDD" id="cd08586">
    <property type="entry name" value="PI-PLCc_BcPLC_like"/>
    <property type="match status" value="1"/>
</dbReference>
<dbReference type="PANTHER" id="PTHR13593">
    <property type="match status" value="1"/>
</dbReference>
<dbReference type="OrthoDB" id="1046782at2759"/>
<accession>A0A1E3NPT5</accession>
<organism evidence="3 4">
    <name type="scientific">Pichia membranifaciens NRRL Y-2026</name>
    <dbReference type="NCBI Taxonomy" id="763406"/>
    <lineage>
        <taxon>Eukaryota</taxon>
        <taxon>Fungi</taxon>
        <taxon>Dikarya</taxon>
        <taxon>Ascomycota</taxon>
        <taxon>Saccharomycotina</taxon>
        <taxon>Pichiomycetes</taxon>
        <taxon>Pichiales</taxon>
        <taxon>Pichiaceae</taxon>
        <taxon>Pichia</taxon>
    </lineage>
</organism>
<feature type="compositionally biased region" description="Low complexity" evidence="1">
    <location>
        <begin position="285"/>
        <end position="301"/>
    </location>
</feature>
<evidence type="ECO:0000256" key="1">
    <source>
        <dbReference type="SAM" id="MobiDB-lite"/>
    </source>
</evidence>
<dbReference type="PANTHER" id="PTHR13593:SF113">
    <property type="entry name" value="SI:DKEY-266F7.9"/>
    <property type="match status" value="1"/>
</dbReference>
<gene>
    <name evidence="3" type="ORF">PICMEDRAFT_15898</name>
</gene>
<dbReference type="AlphaFoldDB" id="A0A1E3NPT5"/>